<feature type="region of interest" description="Disordered" evidence="1">
    <location>
        <begin position="1"/>
        <end position="20"/>
    </location>
</feature>
<evidence type="ECO:0000313" key="3">
    <source>
        <dbReference type="EMBL" id="MFC6880657.1"/>
    </source>
</evidence>
<gene>
    <name evidence="3" type="ORF">ACFQKB_12895</name>
</gene>
<reference evidence="4" key="1">
    <citation type="journal article" date="2019" name="Int. J. Syst. Evol. Microbiol.">
        <title>The Global Catalogue of Microorganisms (GCM) 10K type strain sequencing project: providing services to taxonomists for standard genome sequencing and annotation.</title>
        <authorList>
            <consortium name="The Broad Institute Genomics Platform"/>
            <consortium name="The Broad Institute Genome Sequencing Center for Infectious Disease"/>
            <person name="Wu L."/>
            <person name="Ma J."/>
        </authorList>
    </citation>
    <scope>NUCLEOTIDE SEQUENCE [LARGE SCALE GENOMIC DNA]</scope>
    <source>
        <strain evidence="4">JCM 3369</strain>
    </source>
</reference>
<dbReference type="Pfam" id="PF04149">
    <property type="entry name" value="DUF397"/>
    <property type="match status" value="1"/>
</dbReference>
<dbReference type="InterPro" id="IPR007278">
    <property type="entry name" value="DUF397"/>
</dbReference>
<sequence length="70" mass="7716">MIYRSNRGTAPTWRKSSASQSADECVEVAALGPSVLIRDSRDHAAGTLALDYAQWNALLRGIRNGDLERR</sequence>
<proteinExistence type="predicted"/>
<organism evidence="3 4">
    <name type="scientific">Actinomadura yumaensis</name>
    <dbReference type="NCBI Taxonomy" id="111807"/>
    <lineage>
        <taxon>Bacteria</taxon>
        <taxon>Bacillati</taxon>
        <taxon>Actinomycetota</taxon>
        <taxon>Actinomycetes</taxon>
        <taxon>Streptosporangiales</taxon>
        <taxon>Thermomonosporaceae</taxon>
        <taxon>Actinomadura</taxon>
    </lineage>
</organism>
<dbReference type="RefSeq" id="WP_160820776.1">
    <property type="nucleotide sequence ID" value="NZ_JBHSXE010000001.1"/>
</dbReference>
<comment type="caution">
    <text evidence="3">The sequence shown here is derived from an EMBL/GenBank/DDBJ whole genome shotgun (WGS) entry which is preliminary data.</text>
</comment>
<keyword evidence="4" id="KW-1185">Reference proteome</keyword>
<evidence type="ECO:0000313" key="4">
    <source>
        <dbReference type="Proteomes" id="UP001596380"/>
    </source>
</evidence>
<evidence type="ECO:0000259" key="2">
    <source>
        <dbReference type="Pfam" id="PF04149"/>
    </source>
</evidence>
<feature type="domain" description="DUF397" evidence="2">
    <location>
        <begin position="12"/>
        <end position="63"/>
    </location>
</feature>
<accession>A0ABW2CGE7</accession>
<protein>
    <submittedName>
        <fullName evidence="3">DUF397 domain-containing protein</fullName>
    </submittedName>
</protein>
<dbReference type="EMBL" id="JBHSXS010000005">
    <property type="protein sequence ID" value="MFC6880657.1"/>
    <property type="molecule type" value="Genomic_DNA"/>
</dbReference>
<name>A0ABW2CGE7_9ACTN</name>
<evidence type="ECO:0000256" key="1">
    <source>
        <dbReference type="SAM" id="MobiDB-lite"/>
    </source>
</evidence>
<dbReference type="Proteomes" id="UP001596380">
    <property type="component" value="Unassembled WGS sequence"/>
</dbReference>